<dbReference type="HOGENOM" id="CLU_073386_0_0_1"/>
<name>A0A060SYY3_PYCCI</name>
<dbReference type="Proteomes" id="UP000029665">
    <property type="component" value="Unassembled WGS sequence"/>
</dbReference>
<dbReference type="AlphaFoldDB" id="A0A060SYY3"/>
<protein>
    <recommendedName>
        <fullName evidence="3">F-box domain-containing protein</fullName>
    </recommendedName>
</protein>
<evidence type="ECO:0000313" key="2">
    <source>
        <dbReference type="Proteomes" id="UP000029665"/>
    </source>
</evidence>
<dbReference type="OMA" id="AFDQLEC"/>
<keyword evidence="2" id="KW-1185">Reference proteome</keyword>
<sequence>MEVPDGVPVHPPPASIVRNLWVGPMSSVEQYDLAYSSSSWPITLIHQILLRCKSLRVLAIMNLYQGDWFRLASVLPAGIQSLSLGPVHGKVDWRYLPCTRALREFTSMDTYMMDLELQQIVTSPNIRTVRRFYSRGDHINLAFDQLECVDKATALQTLEVVCCAETVERAASILEDMEKWYKPDPERIILVPRSHIRNSRYDPIAVFFEDWTASAKAL</sequence>
<evidence type="ECO:0008006" key="3">
    <source>
        <dbReference type="Google" id="ProtNLM"/>
    </source>
</evidence>
<gene>
    <name evidence="1" type="ORF">BN946_scf184902.g8</name>
</gene>
<dbReference type="EMBL" id="CCBP010000456">
    <property type="protein sequence ID" value="CDO77474.1"/>
    <property type="molecule type" value="Genomic_DNA"/>
</dbReference>
<evidence type="ECO:0000313" key="1">
    <source>
        <dbReference type="EMBL" id="CDO77474.1"/>
    </source>
</evidence>
<reference evidence="1" key="1">
    <citation type="submission" date="2014-01" db="EMBL/GenBank/DDBJ databases">
        <title>The genome of the white-rot fungus Pycnoporus cinnabarinus: a basidiomycete model with a versatile arsenal for lignocellulosic biomass breakdown.</title>
        <authorList>
            <person name="Levasseur A."/>
            <person name="Lomascolo A."/>
            <person name="Ruiz-Duenas F.J."/>
            <person name="Uzan E."/>
            <person name="Piumi F."/>
            <person name="Kues U."/>
            <person name="Ram A.F.J."/>
            <person name="Murat C."/>
            <person name="Haon M."/>
            <person name="Benoit I."/>
            <person name="Arfi Y."/>
            <person name="Chevret D."/>
            <person name="Drula E."/>
            <person name="Kwon M.J."/>
            <person name="Gouret P."/>
            <person name="Lesage-Meessen L."/>
            <person name="Lombard V."/>
            <person name="Mariette J."/>
            <person name="Noirot C."/>
            <person name="Park J."/>
            <person name="Patyshakuliyeva A."/>
            <person name="Wieneger R.A.B."/>
            <person name="Wosten H.A.B."/>
            <person name="Martin F."/>
            <person name="Coutinho P.M."/>
            <person name="de Vries R."/>
            <person name="Martinez A.T."/>
            <person name="Klopp C."/>
            <person name="Pontarotti P."/>
            <person name="Henrissat B."/>
            <person name="Record E."/>
        </authorList>
    </citation>
    <scope>NUCLEOTIDE SEQUENCE [LARGE SCALE GENOMIC DNA]</scope>
    <source>
        <strain evidence="1">BRFM137</strain>
    </source>
</reference>
<comment type="caution">
    <text evidence="1">The sequence shown here is derived from an EMBL/GenBank/DDBJ whole genome shotgun (WGS) entry which is preliminary data.</text>
</comment>
<proteinExistence type="predicted"/>
<accession>A0A060SYY3</accession>
<dbReference type="OrthoDB" id="2998779at2759"/>
<organism evidence="1 2">
    <name type="scientific">Pycnoporus cinnabarinus</name>
    <name type="common">Cinnabar-red polypore</name>
    <name type="synonym">Trametes cinnabarina</name>
    <dbReference type="NCBI Taxonomy" id="5643"/>
    <lineage>
        <taxon>Eukaryota</taxon>
        <taxon>Fungi</taxon>
        <taxon>Dikarya</taxon>
        <taxon>Basidiomycota</taxon>
        <taxon>Agaricomycotina</taxon>
        <taxon>Agaricomycetes</taxon>
        <taxon>Polyporales</taxon>
        <taxon>Polyporaceae</taxon>
        <taxon>Trametes</taxon>
    </lineage>
</organism>